<dbReference type="Gene3D" id="2.60.120.260">
    <property type="entry name" value="Galactose-binding domain-like"/>
    <property type="match status" value="1"/>
</dbReference>
<evidence type="ECO:0000256" key="1">
    <source>
        <dbReference type="SAM" id="SignalP"/>
    </source>
</evidence>
<dbReference type="PANTHER" id="PTHR31299:SF0">
    <property type="entry name" value="ESTERASE, PUTATIVE (AFU_ORTHOLOGUE AFUA_1G05850)-RELATED"/>
    <property type="match status" value="1"/>
</dbReference>
<feature type="chain" id="PRO_5047425429" evidence="1">
    <location>
        <begin position="21"/>
        <end position="593"/>
    </location>
</feature>
<dbReference type="Gene3D" id="1.20.1440.30">
    <property type="entry name" value="Biosynthetic Protein domain"/>
    <property type="match status" value="1"/>
</dbReference>
<accession>A0ABX0IPQ6</accession>
<reference evidence="2" key="1">
    <citation type="submission" date="2019-05" db="EMBL/GenBank/DDBJ databases">
        <authorList>
            <person name="Lianzixin W."/>
        </authorList>
    </citation>
    <scope>NUCLEOTIDE SEQUENCE</scope>
    <source>
        <strain evidence="2">EC11</strain>
    </source>
</reference>
<protein>
    <submittedName>
        <fullName evidence="2">Erythromycin esterase family protein</fullName>
    </submittedName>
</protein>
<keyword evidence="1" id="KW-0732">Signal</keyword>
<evidence type="ECO:0000313" key="3">
    <source>
        <dbReference type="Proteomes" id="UP000817854"/>
    </source>
</evidence>
<keyword evidence="3" id="KW-1185">Reference proteome</keyword>
<evidence type="ECO:0000313" key="2">
    <source>
        <dbReference type="EMBL" id="NHN25060.1"/>
    </source>
</evidence>
<gene>
    <name evidence="2" type="ORF">FIA58_005150</name>
</gene>
<organism evidence="2 3">
    <name type="scientific">Flavobacterium jejuense</name>
    <dbReference type="NCBI Taxonomy" id="1544455"/>
    <lineage>
        <taxon>Bacteria</taxon>
        <taxon>Pseudomonadati</taxon>
        <taxon>Bacteroidota</taxon>
        <taxon>Flavobacteriia</taxon>
        <taxon>Flavobacteriales</taxon>
        <taxon>Flavobacteriaceae</taxon>
        <taxon>Flavobacterium</taxon>
    </lineage>
</organism>
<dbReference type="Gene3D" id="3.40.1660.10">
    <property type="entry name" value="EreA-like (biosynthetic domain)"/>
    <property type="match status" value="1"/>
</dbReference>
<dbReference type="Pfam" id="PF05139">
    <property type="entry name" value="Erythro_esteras"/>
    <property type="match status" value="1"/>
</dbReference>
<dbReference type="PANTHER" id="PTHR31299">
    <property type="entry name" value="ESTERASE, PUTATIVE (AFU_ORTHOLOGUE AFUA_1G05850)-RELATED"/>
    <property type="match status" value="1"/>
</dbReference>
<dbReference type="InterPro" id="IPR052036">
    <property type="entry name" value="Hydrolase/PRTase-associated"/>
</dbReference>
<dbReference type="CDD" id="cd14728">
    <property type="entry name" value="Ere-like"/>
    <property type="match status" value="1"/>
</dbReference>
<dbReference type="RefSeq" id="WP_140960794.1">
    <property type="nucleotide sequence ID" value="NZ_VEVQ02000003.1"/>
</dbReference>
<dbReference type="SUPFAM" id="SSF159501">
    <property type="entry name" value="EreA/ChaN-like"/>
    <property type="match status" value="1"/>
</dbReference>
<comment type="caution">
    <text evidence="2">The sequence shown here is derived from an EMBL/GenBank/DDBJ whole genome shotgun (WGS) entry which is preliminary data.</text>
</comment>
<dbReference type="Gene3D" id="3.30.1870.10">
    <property type="entry name" value="EreA-like, domain 2"/>
    <property type="match status" value="1"/>
</dbReference>
<dbReference type="EMBL" id="VEVQ02000003">
    <property type="protein sequence ID" value="NHN25060.1"/>
    <property type="molecule type" value="Genomic_DNA"/>
</dbReference>
<feature type="signal peptide" evidence="1">
    <location>
        <begin position="1"/>
        <end position="20"/>
    </location>
</feature>
<sequence>MKTFLKLLLFSLFVNGNLIAQETSDEKYNLDFEILKEKGFKDWSLFGNDSYVILQDSLNQYNGRYSAIIEYKEGKEGFKALSFNIPASYSGKKIKLTGFVKTENVADGYAGLWLRIDPEVGFDNMNNRGIVGTTDWKKYEIELDYNSLVAEKILIGGLLVGKGKMWIDDLTLTIDDKDFKILPKEEKKPVSQETLKKTTNKIVKNMSDISFATDKKLDRSLDKLIKDIGDSKIVSIGEDTHGTSEFYKLREAITKKLIDEKGFNLVILENPYDDIELLTQSLKKEEISSLMKKHLFSIYQTKEMLSFLNWFKSKKDIKFKGCDDSYWVLSSLLKDEILNLNNDSINKLFNCIEEKIVLSVDDYLNKYPNALILPKNNYGLGASIYEDLMKLENILNKENILNDKLKELIFNAKTSYVNFLNMTKNKEIQSRDEVMAKRISYLAKDPNAKIIIWAHNAHISNKIIIGNEIGIMGRDLKNEFKENYYSIGLSSLKGTHSYIENKFINGDHDFSEKLLLNTIKNQPKTSWELIFNELNKKPYYFNTKNLQKEEVIENLKLVGYGKESDLDYYKLNPFVMFDTIFFIETTNGTSPLD</sequence>
<proteinExistence type="predicted"/>
<name>A0ABX0IPQ6_9FLAO</name>
<dbReference type="Proteomes" id="UP000817854">
    <property type="component" value="Unassembled WGS sequence"/>
</dbReference>
<reference evidence="2" key="2">
    <citation type="submission" date="2020-02" db="EMBL/GenBank/DDBJ databases">
        <title>Flavobacterium profundi sp. nov., isolated from a deep-sea seamount.</title>
        <authorList>
            <person name="Zhang D.-C."/>
        </authorList>
    </citation>
    <scope>NUCLEOTIDE SEQUENCE</scope>
    <source>
        <strain evidence="2">EC11</strain>
    </source>
</reference>
<dbReference type="InterPro" id="IPR007815">
    <property type="entry name" value="Emycin_Estase"/>
</dbReference>